<protein>
    <submittedName>
        <fullName evidence="2">DUF4296 domain-containing protein</fullName>
    </submittedName>
</protein>
<dbReference type="EMBL" id="WAEM01000002">
    <property type="protein sequence ID" value="KAB1156835.1"/>
    <property type="molecule type" value="Genomic_DNA"/>
</dbReference>
<dbReference type="InterPro" id="IPR025381">
    <property type="entry name" value="DUF4296"/>
</dbReference>
<name>A0A7J5AH21_9FLAO</name>
<dbReference type="RefSeq" id="WP_151106829.1">
    <property type="nucleotide sequence ID" value="NZ_WAEM01000002.1"/>
</dbReference>
<organism evidence="2 3">
    <name type="scientific">Flavobacterium luteum</name>
    <dbReference type="NCBI Taxonomy" id="2026654"/>
    <lineage>
        <taxon>Bacteria</taxon>
        <taxon>Pseudomonadati</taxon>
        <taxon>Bacteroidota</taxon>
        <taxon>Flavobacteriia</taxon>
        <taxon>Flavobacteriales</taxon>
        <taxon>Flavobacteriaceae</taxon>
        <taxon>Flavobacterium</taxon>
    </lineage>
</organism>
<dbReference type="OrthoDB" id="1525222at2"/>
<dbReference type="AlphaFoldDB" id="A0A7J5AH21"/>
<evidence type="ECO:0000259" key="1">
    <source>
        <dbReference type="Pfam" id="PF14129"/>
    </source>
</evidence>
<sequence>MKNFLAILSSITLFISCKDHAFSKPDGLIEEDKMVAIFYDLAIIEGMKSQNPSDFQSFRSNDFIYKKYKIDSLQFAKSTKYYSSDITNYKKILNEVSQKIESQKKHIDSIISKNPKKGVLPKIEKKEEQFVR</sequence>
<evidence type="ECO:0000313" key="3">
    <source>
        <dbReference type="Proteomes" id="UP000490922"/>
    </source>
</evidence>
<gene>
    <name evidence="2" type="ORF">F6464_05650</name>
</gene>
<proteinExistence type="predicted"/>
<evidence type="ECO:0000313" key="2">
    <source>
        <dbReference type="EMBL" id="KAB1156835.1"/>
    </source>
</evidence>
<feature type="domain" description="DUF4296" evidence="1">
    <location>
        <begin position="25"/>
        <end position="105"/>
    </location>
</feature>
<keyword evidence="3" id="KW-1185">Reference proteome</keyword>
<reference evidence="2 3" key="1">
    <citation type="submission" date="2019-09" db="EMBL/GenBank/DDBJ databases">
        <title>Flavobacterium sp. nov., isolated from glacier ice.</title>
        <authorList>
            <person name="Liu Q."/>
        </authorList>
    </citation>
    <scope>NUCLEOTIDE SEQUENCE [LARGE SCALE GENOMIC DNA]</scope>
    <source>
        <strain evidence="2 3">NBRC 112527</strain>
    </source>
</reference>
<dbReference type="Pfam" id="PF14129">
    <property type="entry name" value="DUF4296"/>
    <property type="match status" value="1"/>
</dbReference>
<dbReference type="Proteomes" id="UP000490922">
    <property type="component" value="Unassembled WGS sequence"/>
</dbReference>
<dbReference type="PROSITE" id="PS51257">
    <property type="entry name" value="PROKAR_LIPOPROTEIN"/>
    <property type="match status" value="1"/>
</dbReference>
<accession>A0A7J5AH21</accession>
<comment type="caution">
    <text evidence="2">The sequence shown here is derived from an EMBL/GenBank/DDBJ whole genome shotgun (WGS) entry which is preliminary data.</text>
</comment>